<accession>A0ABS6XKT3</accession>
<dbReference type="Proteomes" id="UP001197214">
    <property type="component" value="Unassembled WGS sequence"/>
</dbReference>
<dbReference type="InterPro" id="IPR019632">
    <property type="entry name" value="DUF2497"/>
</dbReference>
<evidence type="ECO:0000256" key="1">
    <source>
        <dbReference type="SAM" id="MobiDB-lite"/>
    </source>
</evidence>
<dbReference type="Pfam" id="PF10691">
    <property type="entry name" value="DUF2497"/>
    <property type="match status" value="1"/>
</dbReference>
<organism evidence="2 3">
    <name type="scientific">Stakelama flava</name>
    <dbReference type="NCBI Taxonomy" id="2860338"/>
    <lineage>
        <taxon>Bacteria</taxon>
        <taxon>Pseudomonadati</taxon>
        <taxon>Pseudomonadota</taxon>
        <taxon>Alphaproteobacteria</taxon>
        <taxon>Sphingomonadales</taxon>
        <taxon>Sphingomonadaceae</taxon>
        <taxon>Stakelama</taxon>
    </lineage>
</organism>
<evidence type="ECO:0000313" key="3">
    <source>
        <dbReference type="Proteomes" id="UP001197214"/>
    </source>
</evidence>
<gene>
    <name evidence="2" type="ORF">KY084_08005</name>
</gene>
<feature type="region of interest" description="Disordered" evidence="1">
    <location>
        <begin position="24"/>
        <end position="134"/>
    </location>
</feature>
<dbReference type="RefSeq" id="WP_219237944.1">
    <property type="nucleotide sequence ID" value="NZ_JAHWZX010000006.1"/>
</dbReference>
<sequence length="207" mass="22625">MGDISNETSMEDILSSIKRIIAEEGESALTRASRKPRRTSVEQEDKAEGRQARDPAEAVLELREAVAGAESDAPYSHSAGGRESGGRESPGTDGEASMMRPDREQDRTPPDPHPAAEPQPVKQTSSIDVTTKDDDILSHQTAAASRGQLETLSRLIVKPDIAGSDTLEGLVREMLRPMLREWLDANLPTMVERMVQREIARITERGG</sequence>
<evidence type="ECO:0000313" key="2">
    <source>
        <dbReference type="EMBL" id="MBW4330819.1"/>
    </source>
</evidence>
<comment type="caution">
    <text evidence="2">The sequence shown here is derived from an EMBL/GenBank/DDBJ whole genome shotgun (WGS) entry which is preliminary data.</text>
</comment>
<dbReference type="EMBL" id="JAHWZX010000006">
    <property type="protein sequence ID" value="MBW4330819.1"/>
    <property type="molecule type" value="Genomic_DNA"/>
</dbReference>
<protein>
    <submittedName>
        <fullName evidence="2">DUF2497 domain-containing protein</fullName>
    </submittedName>
</protein>
<keyword evidence="3" id="KW-1185">Reference proteome</keyword>
<feature type="compositionally biased region" description="Basic and acidic residues" evidence="1">
    <location>
        <begin position="100"/>
        <end position="110"/>
    </location>
</feature>
<reference evidence="2 3" key="1">
    <citation type="submission" date="2021-07" db="EMBL/GenBank/DDBJ databases">
        <title>Stakelama flava sp. nov., a novel endophytic bacterium isolated from branch of Kandelia candel.</title>
        <authorList>
            <person name="Tuo L."/>
        </authorList>
    </citation>
    <scope>NUCLEOTIDE SEQUENCE [LARGE SCALE GENOMIC DNA]</scope>
    <source>
        <strain evidence="2 3">CBK3Z-3</strain>
    </source>
</reference>
<feature type="compositionally biased region" description="Basic and acidic residues" evidence="1">
    <location>
        <begin position="39"/>
        <end position="64"/>
    </location>
</feature>
<name>A0ABS6XKT3_9SPHN</name>
<proteinExistence type="predicted"/>